<evidence type="ECO:0000256" key="1">
    <source>
        <dbReference type="ARBA" id="ARBA00000370"/>
    </source>
</evidence>
<comment type="subunit">
    <text evidence="9">Monomer.</text>
</comment>
<evidence type="ECO:0000256" key="6">
    <source>
        <dbReference type="ARBA" id="ARBA00023152"/>
    </source>
</evidence>
<dbReference type="InterPro" id="IPR011258">
    <property type="entry name" value="BPG-indep_PGM_N"/>
</dbReference>
<dbReference type="Gene3D" id="3.40.1450.10">
    <property type="entry name" value="BPG-independent phosphoglycerate mutase, domain B"/>
    <property type="match status" value="1"/>
</dbReference>
<reference evidence="16 17" key="1">
    <citation type="submission" date="2019-02" db="EMBL/GenBank/DDBJ databases">
        <title>Deep-cultivation of Planctomycetes and their phenomic and genomic characterization uncovers novel biology.</title>
        <authorList>
            <person name="Wiegand S."/>
            <person name="Jogler M."/>
            <person name="Boedeker C."/>
            <person name="Pinto D."/>
            <person name="Vollmers J."/>
            <person name="Rivas-Marin E."/>
            <person name="Kohn T."/>
            <person name="Peeters S.H."/>
            <person name="Heuer A."/>
            <person name="Rast P."/>
            <person name="Oberbeckmann S."/>
            <person name="Bunk B."/>
            <person name="Jeske O."/>
            <person name="Meyerdierks A."/>
            <person name="Storesund J.E."/>
            <person name="Kallscheuer N."/>
            <person name="Luecker S."/>
            <person name="Lage O.M."/>
            <person name="Pohl T."/>
            <person name="Merkel B.J."/>
            <person name="Hornburger P."/>
            <person name="Mueller R.-W."/>
            <person name="Bruemmer F."/>
            <person name="Labrenz M."/>
            <person name="Spormann A.M."/>
            <person name="Op den Camp H."/>
            <person name="Overmann J."/>
            <person name="Amann R."/>
            <person name="Jetten M.S.M."/>
            <person name="Mascher T."/>
            <person name="Medema M.H."/>
            <person name="Devos D.P."/>
            <person name="Kaster A.-K."/>
            <person name="Ovreas L."/>
            <person name="Rohde M."/>
            <person name="Galperin M.Y."/>
            <person name="Jogler C."/>
        </authorList>
    </citation>
    <scope>NUCLEOTIDE SEQUENCE [LARGE SCALE GENOMIC DNA]</scope>
    <source>
        <strain evidence="16 17">Pan265</strain>
    </source>
</reference>
<feature type="active site" description="Phosphoserine intermediate" evidence="9 11">
    <location>
        <position position="67"/>
    </location>
</feature>
<feature type="binding site" evidence="9 13">
    <location>
        <position position="432"/>
    </location>
    <ligand>
        <name>Mn(2+)</name>
        <dbReference type="ChEBI" id="CHEBI:29035"/>
        <label>1</label>
    </ligand>
</feature>
<evidence type="ECO:0000313" key="17">
    <source>
        <dbReference type="Proteomes" id="UP000320386"/>
    </source>
</evidence>
<dbReference type="KEGG" id="mcad:Pan265_18410"/>
<dbReference type="PANTHER" id="PTHR31637:SF0">
    <property type="entry name" value="2,3-BISPHOSPHOGLYCERATE-INDEPENDENT PHOSPHOGLYCERATE MUTASE"/>
    <property type="match status" value="1"/>
</dbReference>
<protein>
    <recommendedName>
        <fullName evidence="9 10">2,3-bisphosphoglycerate-independent phosphoglycerate mutase</fullName>
        <shortName evidence="9">BPG-independent PGAM</shortName>
        <shortName evidence="9">Phosphoglyceromutase</shortName>
        <shortName evidence="9">iPGM</shortName>
        <ecNumber evidence="9 10">5.4.2.12</ecNumber>
    </recommendedName>
</protein>
<comment type="similarity">
    <text evidence="4 9">Belongs to the BPG-independent phosphoglycerate mutase family.</text>
</comment>
<feature type="binding site" evidence="9 13">
    <location>
        <position position="474"/>
    </location>
    <ligand>
        <name>Mn(2+)</name>
        <dbReference type="ChEBI" id="CHEBI:29035"/>
        <label>2</label>
    </ligand>
</feature>
<dbReference type="OrthoDB" id="9800863at2"/>
<dbReference type="EMBL" id="CP036280">
    <property type="protein sequence ID" value="QDU71982.1"/>
    <property type="molecule type" value="Genomic_DNA"/>
</dbReference>
<dbReference type="PANTHER" id="PTHR31637">
    <property type="entry name" value="2,3-BISPHOSPHOGLYCERATE-INDEPENDENT PHOSPHOGLYCERATE MUTASE"/>
    <property type="match status" value="1"/>
</dbReference>
<dbReference type="AlphaFoldDB" id="A0A518BYE0"/>
<gene>
    <name evidence="9 16" type="primary">gpmI</name>
    <name evidence="16" type="ORF">Pan265_18410</name>
</gene>
<feature type="binding site" evidence="9 12">
    <location>
        <position position="196"/>
    </location>
    <ligand>
        <name>substrate</name>
    </ligand>
</feature>
<dbReference type="FunFam" id="3.40.1450.10:FF:000002">
    <property type="entry name" value="2,3-bisphosphoglycerate-independent phosphoglycerate mutase"/>
    <property type="match status" value="1"/>
</dbReference>
<evidence type="ECO:0000313" key="16">
    <source>
        <dbReference type="EMBL" id="QDU71982.1"/>
    </source>
</evidence>
<dbReference type="InterPro" id="IPR017850">
    <property type="entry name" value="Alkaline_phosphatase_core_sf"/>
</dbReference>
<feature type="domain" description="BPG-independent PGAM N-terminal" evidence="15">
    <location>
        <begin position="87"/>
        <end position="326"/>
    </location>
</feature>
<feature type="binding site" evidence="9 13">
    <location>
        <position position="14"/>
    </location>
    <ligand>
        <name>Mn(2+)</name>
        <dbReference type="ChEBI" id="CHEBI:29035"/>
        <label>2</label>
    </ligand>
</feature>
<evidence type="ECO:0000256" key="4">
    <source>
        <dbReference type="ARBA" id="ARBA00008819"/>
    </source>
</evidence>
<keyword evidence="8 9" id="KW-0413">Isomerase</keyword>
<feature type="binding site" evidence="9 12">
    <location>
        <position position="364"/>
    </location>
    <ligand>
        <name>substrate</name>
    </ligand>
</feature>
<dbReference type="InterPro" id="IPR005995">
    <property type="entry name" value="Pgm_bpd_ind"/>
</dbReference>
<dbReference type="Gene3D" id="3.40.720.10">
    <property type="entry name" value="Alkaline Phosphatase, subunit A"/>
    <property type="match status" value="1"/>
</dbReference>
<feature type="binding site" evidence="9 13">
    <location>
        <position position="473"/>
    </location>
    <ligand>
        <name>Mn(2+)</name>
        <dbReference type="ChEBI" id="CHEBI:29035"/>
        <label>2</label>
    </ligand>
</feature>
<dbReference type="InterPro" id="IPR006124">
    <property type="entry name" value="Metalloenzyme"/>
</dbReference>
<evidence type="ECO:0000256" key="7">
    <source>
        <dbReference type="ARBA" id="ARBA00023211"/>
    </source>
</evidence>
<dbReference type="UniPathway" id="UPA00109">
    <property type="reaction ID" value="UER00186"/>
</dbReference>
<sequence>MSDSPKPVVVIVRDGWGRNPNPEHDAFNAVKLANTPRCDALLERYPSTLIHTSSEDVGLPEGTMGNSEVGHQNIGAGRVVDQESVRITKAIRDESFFANEALAGAVERAKTGRRYVHLMGIASDAGVHGLMTHLYACLELCKRMGHERVALHLFTDGRDTGPFTGKGYVEAIEAKCREIGVGQVASICGRYYAMDRDNRWERVAKAYSCLTGIHGRKNELPIAATAAEAIQNYYDSPTNDSQKGDEFIVPTMIGDSIDDALGTRISIEDSVIFYNYRGDRPREIVKAFTMSDEEWASVPPSPDTGANGFNRVRRLGVEMVTLTAYEEGLSVKVAYPKPPKMEDIGGAYLSRMGKTQFRCAETEKFPHVTFFCNDYREEPFEGESREMAQSPKVATYDLQPEMSAPRIKEIVLGRVAADDCEDFILVNFANGDMVGHTGSLEAAIKAVETVDGCVGEIVEAVVARGGKLIVTADHGNAEQMFDPNTNAPHTAHTLFDVECIVVDPSLDASVQLREGGRLADVMPTALALMGMEQPAAMTGVSLLEA</sequence>
<evidence type="ECO:0000259" key="15">
    <source>
        <dbReference type="Pfam" id="PF06415"/>
    </source>
</evidence>
<dbReference type="GO" id="GO:0006096">
    <property type="term" value="P:glycolytic process"/>
    <property type="evidence" value="ECO:0007669"/>
    <property type="project" value="UniProtKB-UniRule"/>
</dbReference>
<dbReference type="RefSeq" id="WP_145446171.1">
    <property type="nucleotide sequence ID" value="NZ_CP036280.1"/>
</dbReference>
<evidence type="ECO:0000256" key="11">
    <source>
        <dbReference type="PIRSR" id="PIRSR001492-1"/>
    </source>
</evidence>
<dbReference type="Pfam" id="PF06415">
    <property type="entry name" value="iPGM_N"/>
    <property type="match status" value="1"/>
</dbReference>
<dbReference type="HAMAP" id="MF_01038">
    <property type="entry name" value="GpmI"/>
    <property type="match status" value="1"/>
</dbReference>
<comment type="cofactor">
    <cofactor evidence="9">
        <name>Mn(2+)</name>
        <dbReference type="ChEBI" id="CHEBI:29035"/>
    </cofactor>
    <text evidence="9">Binds 2 manganese ions per subunit.</text>
</comment>
<evidence type="ECO:0000256" key="13">
    <source>
        <dbReference type="PIRSR" id="PIRSR001492-3"/>
    </source>
</evidence>
<accession>A0A518BYE0</accession>
<evidence type="ECO:0000256" key="8">
    <source>
        <dbReference type="ARBA" id="ARBA00023235"/>
    </source>
</evidence>
<dbReference type="GO" id="GO:0004619">
    <property type="term" value="F:phosphoglycerate mutase activity"/>
    <property type="evidence" value="ECO:0007669"/>
    <property type="project" value="UniProtKB-UniRule"/>
</dbReference>
<feature type="binding site" evidence="9 12">
    <location>
        <begin position="277"/>
        <end position="280"/>
    </location>
    <ligand>
        <name>substrate</name>
    </ligand>
</feature>
<feature type="binding site" evidence="9 13">
    <location>
        <position position="67"/>
    </location>
    <ligand>
        <name>Mn(2+)</name>
        <dbReference type="ChEBI" id="CHEBI:29035"/>
        <label>2</label>
    </ligand>
</feature>
<evidence type="ECO:0000256" key="5">
    <source>
        <dbReference type="ARBA" id="ARBA00022723"/>
    </source>
</evidence>
<dbReference type="SUPFAM" id="SSF64158">
    <property type="entry name" value="2,3-Bisphosphoglycerate-independent phosphoglycerate mutase, substrate-binding domain"/>
    <property type="match status" value="1"/>
</dbReference>
<dbReference type="GO" id="GO:0030145">
    <property type="term" value="F:manganese ion binding"/>
    <property type="evidence" value="ECO:0007669"/>
    <property type="project" value="UniProtKB-UniRule"/>
</dbReference>
<comment type="catalytic activity">
    <reaction evidence="1 9">
        <text>(2R)-2-phosphoglycerate = (2R)-3-phosphoglycerate</text>
        <dbReference type="Rhea" id="RHEA:15901"/>
        <dbReference type="ChEBI" id="CHEBI:58272"/>
        <dbReference type="ChEBI" id="CHEBI:58289"/>
        <dbReference type="EC" id="5.4.2.12"/>
    </reaction>
</comment>
<feature type="binding site" evidence="9 12">
    <location>
        <position position="128"/>
    </location>
    <ligand>
        <name>substrate</name>
    </ligand>
</feature>
<feature type="binding site" evidence="9 12">
    <location>
        <begin position="158"/>
        <end position="159"/>
    </location>
    <ligand>
        <name>substrate</name>
    </ligand>
</feature>
<evidence type="ECO:0000256" key="9">
    <source>
        <dbReference type="HAMAP-Rule" id="MF_01038"/>
    </source>
</evidence>
<keyword evidence="5 9" id="KW-0479">Metal-binding</keyword>
<evidence type="ECO:0000256" key="2">
    <source>
        <dbReference type="ARBA" id="ARBA00002315"/>
    </source>
</evidence>
<evidence type="ECO:0000256" key="10">
    <source>
        <dbReference type="NCBIfam" id="TIGR01307"/>
    </source>
</evidence>
<feature type="binding site" evidence="9 13">
    <location>
        <position position="436"/>
    </location>
    <ligand>
        <name>Mn(2+)</name>
        <dbReference type="ChEBI" id="CHEBI:29035"/>
        <label>1</label>
    </ligand>
</feature>
<keyword evidence="17" id="KW-1185">Reference proteome</keyword>
<feature type="domain" description="Metalloenzyme" evidence="14">
    <location>
        <begin position="6"/>
        <end position="532"/>
    </location>
</feature>
<feature type="binding site" evidence="9 13">
    <location>
        <position position="492"/>
    </location>
    <ligand>
        <name>Mn(2+)</name>
        <dbReference type="ChEBI" id="CHEBI:29035"/>
        <label>1</label>
    </ligand>
</feature>
<evidence type="ECO:0000256" key="12">
    <source>
        <dbReference type="PIRSR" id="PIRSR001492-2"/>
    </source>
</evidence>
<feature type="binding site" evidence="9 12">
    <location>
        <position position="190"/>
    </location>
    <ligand>
        <name>substrate</name>
    </ligand>
</feature>
<proteinExistence type="inferred from homology"/>
<dbReference type="Proteomes" id="UP000320386">
    <property type="component" value="Chromosome"/>
</dbReference>
<dbReference type="CDD" id="cd16010">
    <property type="entry name" value="iPGM"/>
    <property type="match status" value="1"/>
</dbReference>
<name>A0A518BYE0_9BACT</name>
<evidence type="ECO:0000256" key="3">
    <source>
        <dbReference type="ARBA" id="ARBA00004798"/>
    </source>
</evidence>
<comment type="pathway">
    <text evidence="3 9">Carbohydrate degradation; glycolysis; pyruvate from D-glyceraldehyde 3-phosphate: step 3/5.</text>
</comment>
<keyword evidence="6 9" id="KW-0324">Glycolysis</keyword>
<dbReference type="Pfam" id="PF01676">
    <property type="entry name" value="Metalloenzyme"/>
    <property type="match status" value="1"/>
</dbReference>
<dbReference type="GO" id="GO:0005829">
    <property type="term" value="C:cytosol"/>
    <property type="evidence" value="ECO:0007669"/>
    <property type="project" value="TreeGrafter"/>
</dbReference>
<dbReference type="GO" id="GO:0006007">
    <property type="term" value="P:glucose catabolic process"/>
    <property type="evidence" value="ECO:0007669"/>
    <property type="project" value="InterPro"/>
</dbReference>
<dbReference type="InterPro" id="IPR036646">
    <property type="entry name" value="PGAM_B_sf"/>
</dbReference>
<dbReference type="EC" id="5.4.2.12" evidence="9 10"/>
<evidence type="ECO:0000259" key="14">
    <source>
        <dbReference type="Pfam" id="PF01676"/>
    </source>
</evidence>
<comment type="function">
    <text evidence="2 9">Catalyzes the interconversion of 2-phosphoglycerate and 3-phosphoglycerate.</text>
</comment>
<organism evidence="16 17">
    <name type="scientific">Mucisphaera calidilacus</name>
    <dbReference type="NCBI Taxonomy" id="2527982"/>
    <lineage>
        <taxon>Bacteria</taxon>
        <taxon>Pseudomonadati</taxon>
        <taxon>Planctomycetota</taxon>
        <taxon>Phycisphaerae</taxon>
        <taxon>Phycisphaerales</taxon>
        <taxon>Phycisphaeraceae</taxon>
        <taxon>Mucisphaera</taxon>
    </lineage>
</organism>
<dbReference type="SUPFAM" id="SSF53649">
    <property type="entry name" value="Alkaline phosphatase-like"/>
    <property type="match status" value="1"/>
</dbReference>
<keyword evidence="7 9" id="KW-0464">Manganese</keyword>
<dbReference type="PIRSF" id="PIRSF001492">
    <property type="entry name" value="IPGAM"/>
    <property type="match status" value="1"/>
</dbReference>
<dbReference type="NCBIfam" id="TIGR01307">
    <property type="entry name" value="pgm_bpd_ind"/>
    <property type="match status" value="1"/>
</dbReference>